<dbReference type="AlphaFoldDB" id="N0BCW3"/>
<protein>
    <submittedName>
        <fullName evidence="2">Uncharacterized protein</fullName>
    </submittedName>
</protein>
<accession>N0BCW3</accession>
<dbReference type="HOGENOM" id="CLU_1656792_0_0_2"/>
<dbReference type="GeneID" id="15393101"/>
<evidence type="ECO:0000313" key="3">
    <source>
        <dbReference type="Proteomes" id="UP000013307"/>
    </source>
</evidence>
<evidence type="ECO:0000256" key="1">
    <source>
        <dbReference type="SAM" id="Phobius"/>
    </source>
</evidence>
<feature type="transmembrane region" description="Helical" evidence="1">
    <location>
        <begin position="6"/>
        <end position="25"/>
    </location>
</feature>
<dbReference type="Proteomes" id="UP000013307">
    <property type="component" value="Chromosome"/>
</dbReference>
<organism evidence="2 3">
    <name type="scientific">Archaeoglobus sulfaticallidus PM70-1</name>
    <dbReference type="NCBI Taxonomy" id="387631"/>
    <lineage>
        <taxon>Archaea</taxon>
        <taxon>Methanobacteriati</taxon>
        <taxon>Methanobacteriota</taxon>
        <taxon>Archaeoglobi</taxon>
        <taxon>Archaeoglobales</taxon>
        <taxon>Archaeoglobaceae</taxon>
        <taxon>Archaeoglobus</taxon>
    </lineage>
</organism>
<sequence>MEKGQLMILSGFLILVGMVAFIILVNNMIYVLNSPAMVDVSERNSIESLEYLIHKAVEDAVANASYTVLTQGVNNSAKAEEILENETKTFKRFFNIIEEYYGMDGKAINISILKLNCTAYNDSSKIILILDTDVGLYYKDEDLKLYRMLNVKVKSEVEP</sequence>
<keyword evidence="1" id="KW-0812">Transmembrane</keyword>
<dbReference type="EMBL" id="CP005290">
    <property type="protein sequence ID" value="AGK61449.1"/>
    <property type="molecule type" value="Genomic_DNA"/>
</dbReference>
<evidence type="ECO:0000313" key="2">
    <source>
        <dbReference type="EMBL" id="AGK61449.1"/>
    </source>
</evidence>
<keyword evidence="1" id="KW-1133">Transmembrane helix</keyword>
<proteinExistence type="predicted"/>
<name>N0BCW3_9EURY</name>
<keyword evidence="3" id="KW-1185">Reference proteome</keyword>
<reference evidence="2 3" key="1">
    <citation type="journal article" date="2013" name="Genome Announc.">
        <title>Complete Genome Sequence of the Thermophilic and Facultatively Chemolithoautotrophic Sulfate Reducer Archaeoglobus sulfaticallidus Strain PM70-1T.</title>
        <authorList>
            <person name="Stokke R."/>
            <person name="Hocking W.P."/>
            <person name="Steinsbu B.O."/>
            <person name="Steen I.H."/>
        </authorList>
    </citation>
    <scope>NUCLEOTIDE SEQUENCE [LARGE SCALE GENOMIC DNA]</scope>
    <source>
        <strain evidence="2">PM70-1</strain>
    </source>
</reference>
<dbReference type="KEGG" id="ast:Asulf_01466"/>
<dbReference type="RefSeq" id="WP_015591047.1">
    <property type="nucleotide sequence ID" value="NC_021169.1"/>
</dbReference>
<dbReference type="eggNOG" id="arCOG07777">
    <property type="taxonomic scope" value="Archaea"/>
</dbReference>
<keyword evidence="1" id="KW-0472">Membrane</keyword>
<dbReference type="STRING" id="387631.Asulf_01466"/>
<gene>
    <name evidence="2" type="ORF">Asulf_01466</name>
</gene>